<dbReference type="PROSITE" id="PS01346">
    <property type="entry name" value="CLAUDIN"/>
    <property type="match status" value="1"/>
</dbReference>
<dbReference type="GO" id="GO:0005198">
    <property type="term" value="F:structural molecule activity"/>
    <property type="evidence" value="ECO:0007669"/>
    <property type="project" value="InterPro"/>
</dbReference>
<evidence type="ECO:0000256" key="1">
    <source>
        <dbReference type="ARBA" id="ARBA00004435"/>
    </source>
</evidence>
<evidence type="ECO:0000256" key="9">
    <source>
        <dbReference type="ARBA" id="ARBA00023136"/>
    </source>
</evidence>
<feature type="transmembrane region" description="Helical" evidence="10">
    <location>
        <begin position="120"/>
        <end position="144"/>
    </location>
</feature>
<keyword evidence="7" id="KW-0965">Cell junction</keyword>
<comment type="subcellular location">
    <subcellularLocation>
        <location evidence="1">Cell junction</location>
        <location evidence="1">Tight junction</location>
    </subcellularLocation>
    <subcellularLocation>
        <location evidence="2">Cell membrane</location>
        <topology evidence="2">Multi-pass membrane protein</topology>
    </subcellularLocation>
</comment>
<evidence type="ECO:0000256" key="10">
    <source>
        <dbReference type="SAM" id="Phobius"/>
    </source>
</evidence>
<dbReference type="Proteomes" id="UP000515152">
    <property type="component" value="Chromosome 2"/>
</dbReference>
<keyword evidence="8 10" id="KW-1133">Transmembrane helix</keyword>
<name>A0A6P3VT29_CLUHA</name>
<keyword evidence="11" id="KW-1185">Reference proteome</keyword>
<comment type="similarity">
    <text evidence="3">Belongs to the claudin family.</text>
</comment>
<keyword evidence="4" id="KW-0796">Tight junction</keyword>
<feature type="transmembrane region" description="Helical" evidence="10">
    <location>
        <begin position="7"/>
        <end position="27"/>
    </location>
</feature>
<dbReference type="KEGG" id="char:105898114"/>
<sequence length="263" mass="29425">MNKSLIQILGFLISTLGWLFVCCTMAMDFWRIISIGGQGGSWIIKAATYWSNLWRDCYTDTAAITNCRDYDVLWSVTPYVQGTRGLLMVGMGFGFFAAIFCFIGMECTYIGGKENAKDKLVFTGAIFHFVGGISDIAGYCLYVNNVARTTFSQSLERGILRYGIGTPIFLGLVGSFFIILGACLYAVTVYRVLFPKRVVYALAPRTYMAPQTYGGSRNRTPYYGPSYYAPPRQLQSSRSTSKISRVSRISQVTEDRLERDAFV</sequence>
<protein>
    <submittedName>
        <fullName evidence="12">Claudin-10</fullName>
    </submittedName>
</protein>
<dbReference type="AlphaFoldDB" id="A0A6P3VT29"/>
<dbReference type="GeneID" id="105898114"/>
<organism evidence="11 12">
    <name type="scientific">Clupea harengus</name>
    <name type="common">Atlantic herring</name>
    <dbReference type="NCBI Taxonomy" id="7950"/>
    <lineage>
        <taxon>Eukaryota</taxon>
        <taxon>Metazoa</taxon>
        <taxon>Chordata</taxon>
        <taxon>Craniata</taxon>
        <taxon>Vertebrata</taxon>
        <taxon>Euteleostomi</taxon>
        <taxon>Actinopterygii</taxon>
        <taxon>Neopterygii</taxon>
        <taxon>Teleostei</taxon>
        <taxon>Clupei</taxon>
        <taxon>Clupeiformes</taxon>
        <taxon>Clupeoidei</taxon>
        <taxon>Clupeidae</taxon>
        <taxon>Clupea</taxon>
    </lineage>
</organism>
<dbReference type="PRINTS" id="PR01077">
    <property type="entry name" value="CLAUDIN"/>
</dbReference>
<proteinExistence type="inferred from homology"/>
<dbReference type="CTD" id="553386"/>
<dbReference type="Gene3D" id="1.20.140.150">
    <property type="match status" value="1"/>
</dbReference>
<dbReference type="GO" id="GO:0005923">
    <property type="term" value="C:bicellular tight junction"/>
    <property type="evidence" value="ECO:0007669"/>
    <property type="project" value="UniProtKB-SubCell"/>
</dbReference>
<evidence type="ECO:0000256" key="2">
    <source>
        <dbReference type="ARBA" id="ARBA00004651"/>
    </source>
</evidence>
<reference evidence="12" key="1">
    <citation type="submission" date="2025-08" db="UniProtKB">
        <authorList>
            <consortium name="RefSeq"/>
        </authorList>
    </citation>
    <scope>IDENTIFICATION</scope>
</reference>
<feature type="transmembrane region" description="Helical" evidence="10">
    <location>
        <begin position="86"/>
        <end position="108"/>
    </location>
</feature>
<evidence type="ECO:0000313" key="11">
    <source>
        <dbReference type="Proteomes" id="UP000515152"/>
    </source>
</evidence>
<dbReference type="InterPro" id="IPR017974">
    <property type="entry name" value="Claudin_CS"/>
</dbReference>
<evidence type="ECO:0000256" key="4">
    <source>
        <dbReference type="ARBA" id="ARBA00022427"/>
    </source>
</evidence>
<evidence type="ECO:0000256" key="3">
    <source>
        <dbReference type="ARBA" id="ARBA00008295"/>
    </source>
</evidence>
<evidence type="ECO:0000256" key="6">
    <source>
        <dbReference type="ARBA" id="ARBA00022692"/>
    </source>
</evidence>
<keyword evidence="9 10" id="KW-0472">Membrane</keyword>
<evidence type="ECO:0000256" key="8">
    <source>
        <dbReference type="ARBA" id="ARBA00022989"/>
    </source>
</evidence>
<dbReference type="InterPro" id="IPR004031">
    <property type="entry name" value="PMP22/EMP/MP20/Claudin"/>
</dbReference>
<evidence type="ECO:0000256" key="7">
    <source>
        <dbReference type="ARBA" id="ARBA00022949"/>
    </source>
</evidence>
<evidence type="ECO:0000256" key="5">
    <source>
        <dbReference type="ARBA" id="ARBA00022475"/>
    </source>
</evidence>
<gene>
    <name evidence="12" type="primary">LOC105898114</name>
</gene>
<accession>A0A6P3VT29</accession>
<dbReference type="Pfam" id="PF00822">
    <property type="entry name" value="PMP22_Claudin"/>
    <property type="match status" value="1"/>
</dbReference>
<feature type="transmembrane region" description="Helical" evidence="10">
    <location>
        <begin position="164"/>
        <end position="187"/>
    </location>
</feature>
<evidence type="ECO:0000313" key="12">
    <source>
        <dbReference type="RefSeq" id="XP_012680571.2"/>
    </source>
</evidence>
<dbReference type="PANTHER" id="PTHR12002">
    <property type="entry name" value="CLAUDIN"/>
    <property type="match status" value="1"/>
</dbReference>
<keyword evidence="6 10" id="KW-0812">Transmembrane</keyword>
<dbReference type="GO" id="GO:0005886">
    <property type="term" value="C:plasma membrane"/>
    <property type="evidence" value="ECO:0007669"/>
    <property type="project" value="UniProtKB-SubCell"/>
</dbReference>
<keyword evidence="5" id="KW-1003">Cell membrane</keyword>
<dbReference type="InterPro" id="IPR006187">
    <property type="entry name" value="Claudin"/>
</dbReference>
<dbReference type="RefSeq" id="XP_012680571.2">
    <property type="nucleotide sequence ID" value="XM_012825117.3"/>
</dbReference>
<dbReference type="OrthoDB" id="8904666at2759"/>